<sequence length="160" mass="18219">MTVTEDNTKAPNASLKKSMARLALIQALFQIEFNQGSSKTVLDEFLNMRRDEEVDGLNIAAMDQKLFIELYKGINQERELLDDMLVSVLDKSWPIHRLDPLLRLVMIAGAYEIQQRVETPVKVIISEYVDVAHAFLGDKETAMVNGVLDRLAHSLRKDEF</sequence>
<dbReference type="PATRIC" id="fig|1489064.4.peg.564"/>
<dbReference type="GO" id="GO:0006353">
    <property type="term" value="P:DNA-templated transcription termination"/>
    <property type="evidence" value="ECO:0007669"/>
    <property type="project" value="UniProtKB-UniRule"/>
</dbReference>
<dbReference type="Proteomes" id="UP000035444">
    <property type="component" value="Unassembled WGS sequence"/>
</dbReference>
<dbReference type="EMBL" id="LAQL01000016">
    <property type="protein sequence ID" value="KLN59360.1"/>
    <property type="molecule type" value="Genomic_DNA"/>
</dbReference>
<evidence type="ECO:0000313" key="9">
    <source>
        <dbReference type="Proteomes" id="UP000035444"/>
    </source>
</evidence>
<dbReference type="Gene3D" id="1.10.940.10">
    <property type="entry name" value="NusB-like"/>
    <property type="match status" value="1"/>
</dbReference>
<keyword evidence="4 6" id="KW-0805">Transcription regulation</keyword>
<feature type="domain" description="NusB/RsmB/TIM44" evidence="7">
    <location>
        <begin position="20"/>
        <end position="152"/>
    </location>
</feature>
<protein>
    <recommendedName>
        <fullName evidence="6">Transcription antitermination protein NusB</fullName>
    </recommendedName>
    <alternativeName>
        <fullName evidence="6">Antitermination factor NusB</fullName>
    </alternativeName>
</protein>
<dbReference type="GO" id="GO:0031564">
    <property type="term" value="P:transcription antitermination"/>
    <property type="evidence" value="ECO:0007669"/>
    <property type="project" value="UniProtKB-KW"/>
</dbReference>
<evidence type="ECO:0000256" key="5">
    <source>
        <dbReference type="ARBA" id="ARBA00023163"/>
    </source>
</evidence>
<dbReference type="STRING" id="1489064.WH96_17830"/>
<reference evidence="8 9" key="1">
    <citation type="submission" date="2015-03" db="EMBL/GenBank/DDBJ databases">
        <title>Genome Sequence of Kiloniella spongiae MEBiC09566, isolated from a marine sponge.</title>
        <authorList>
            <person name="Shao Z."/>
            <person name="Wang L."/>
            <person name="Li X."/>
        </authorList>
    </citation>
    <scope>NUCLEOTIDE SEQUENCE [LARGE SCALE GENOMIC DNA]</scope>
    <source>
        <strain evidence="8 9">MEBiC09566</strain>
    </source>
</reference>
<dbReference type="OrthoDB" id="9797817at2"/>
<comment type="function">
    <text evidence="6">Involved in transcription antitermination. Required for transcription of ribosomal RNA (rRNA) genes. Binds specifically to the boxA antiterminator sequence of the ribosomal RNA (rrn) operons.</text>
</comment>
<dbReference type="NCBIfam" id="TIGR01951">
    <property type="entry name" value="nusB"/>
    <property type="match status" value="1"/>
</dbReference>
<evidence type="ECO:0000313" key="8">
    <source>
        <dbReference type="EMBL" id="KLN59360.1"/>
    </source>
</evidence>
<accession>A0A0H2MRP4</accession>
<evidence type="ECO:0000256" key="3">
    <source>
        <dbReference type="ARBA" id="ARBA00022884"/>
    </source>
</evidence>
<evidence type="ECO:0000256" key="2">
    <source>
        <dbReference type="ARBA" id="ARBA00022814"/>
    </source>
</evidence>
<dbReference type="AlphaFoldDB" id="A0A0H2MRP4"/>
<comment type="caution">
    <text evidence="8">The sequence shown here is derived from an EMBL/GenBank/DDBJ whole genome shotgun (WGS) entry which is preliminary data.</text>
</comment>
<organism evidence="8 9">
    <name type="scientific">Kiloniella spongiae</name>
    <dbReference type="NCBI Taxonomy" id="1489064"/>
    <lineage>
        <taxon>Bacteria</taxon>
        <taxon>Pseudomonadati</taxon>
        <taxon>Pseudomonadota</taxon>
        <taxon>Alphaproteobacteria</taxon>
        <taxon>Rhodospirillales</taxon>
        <taxon>Kiloniellaceae</taxon>
        <taxon>Kiloniella</taxon>
    </lineage>
</organism>
<gene>
    <name evidence="6" type="primary">nusB</name>
    <name evidence="8" type="ORF">WH96_17830</name>
</gene>
<keyword evidence="5 6" id="KW-0804">Transcription</keyword>
<keyword evidence="3 6" id="KW-0694">RNA-binding</keyword>
<dbReference type="HAMAP" id="MF_00073">
    <property type="entry name" value="NusB"/>
    <property type="match status" value="1"/>
</dbReference>
<keyword evidence="9" id="KW-1185">Reference proteome</keyword>
<evidence type="ECO:0000259" key="7">
    <source>
        <dbReference type="Pfam" id="PF01029"/>
    </source>
</evidence>
<evidence type="ECO:0000256" key="6">
    <source>
        <dbReference type="HAMAP-Rule" id="MF_00073"/>
    </source>
</evidence>
<evidence type="ECO:0000256" key="4">
    <source>
        <dbReference type="ARBA" id="ARBA00023015"/>
    </source>
</evidence>
<dbReference type="SUPFAM" id="SSF48013">
    <property type="entry name" value="NusB-like"/>
    <property type="match status" value="1"/>
</dbReference>
<dbReference type="PANTHER" id="PTHR11078:SF3">
    <property type="entry name" value="ANTITERMINATION NUSB DOMAIN-CONTAINING PROTEIN"/>
    <property type="match status" value="1"/>
</dbReference>
<dbReference type="PANTHER" id="PTHR11078">
    <property type="entry name" value="N UTILIZATION SUBSTANCE PROTEIN B-RELATED"/>
    <property type="match status" value="1"/>
</dbReference>
<proteinExistence type="inferred from homology"/>
<dbReference type="InterPro" id="IPR011605">
    <property type="entry name" value="NusB_fam"/>
</dbReference>
<dbReference type="InterPro" id="IPR006027">
    <property type="entry name" value="NusB_RsmB_TIM44"/>
</dbReference>
<name>A0A0H2MRP4_9PROT</name>
<comment type="similarity">
    <text evidence="1 6">Belongs to the NusB family.</text>
</comment>
<evidence type="ECO:0000256" key="1">
    <source>
        <dbReference type="ARBA" id="ARBA00005952"/>
    </source>
</evidence>
<dbReference type="GO" id="GO:0003723">
    <property type="term" value="F:RNA binding"/>
    <property type="evidence" value="ECO:0007669"/>
    <property type="project" value="UniProtKB-UniRule"/>
</dbReference>
<dbReference type="GO" id="GO:0005829">
    <property type="term" value="C:cytosol"/>
    <property type="evidence" value="ECO:0007669"/>
    <property type="project" value="TreeGrafter"/>
</dbReference>
<dbReference type="Pfam" id="PF01029">
    <property type="entry name" value="NusB"/>
    <property type="match status" value="1"/>
</dbReference>
<dbReference type="InterPro" id="IPR035926">
    <property type="entry name" value="NusB-like_sf"/>
</dbReference>
<keyword evidence="2 6" id="KW-0889">Transcription antitermination</keyword>